<evidence type="ECO:0000256" key="8">
    <source>
        <dbReference type="SAM" id="MobiDB-lite"/>
    </source>
</evidence>
<keyword evidence="1 7" id="KW-0813">Transport</keyword>
<evidence type="ECO:0000256" key="5">
    <source>
        <dbReference type="ARBA" id="ARBA00023132"/>
    </source>
</evidence>
<dbReference type="GO" id="GO:0031080">
    <property type="term" value="C:nuclear pore outer ring"/>
    <property type="evidence" value="ECO:0007669"/>
    <property type="project" value="TreeGrafter"/>
</dbReference>
<dbReference type="GeneID" id="18250749"/>
<keyword evidence="5 7" id="KW-0906">Nuclear pore complex</keyword>
<organism evidence="10">
    <name type="scientific">Candida tenuis (strain ATCC 10573 / BCRC 21748 / CBS 615 / JCM 9827 / NBRC 10315 / NRRL Y-1498 / VKM Y-70)</name>
    <name type="common">Yeast</name>
    <name type="synonym">Yamadazyma tenuis</name>
    <dbReference type="NCBI Taxonomy" id="590646"/>
    <lineage>
        <taxon>Eukaryota</taxon>
        <taxon>Fungi</taxon>
        <taxon>Dikarya</taxon>
        <taxon>Ascomycota</taxon>
        <taxon>Saccharomycotina</taxon>
        <taxon>Pichiomycetes</taxon>
        <taxon>Debaryomycetaceae</taxon>
        <taxon>Yamadazyma</taxon>
    </lineage>
</organism>
<evidence type="ECO:0000256" key="1">
    <source>
        <dbReference type="ARBA" id="ARBA00022448"/>
    </source>
</evidence>
<dbReference type="GO" id="GO:0006606">
    <property type="term" value="P:protein import into nucleus"/>
    <property type="evidence" value="ECO:0007669"/>
    <property type="project" value="TreeGrafter"/>
</dbReference>
<dbReference type="PANTHER" id="PTHR13003">
    <property type="entry name" value="NUP107-RELATED"/>
    <property type="match status" value="1"/>
</dbReference>
<evidence type="ECO:0000313" key="10">
    <source>
        <dbReference type="Proteomes" id="UP000000707"/>
    </source>
</evidence>
<name>G3B6P6_CANTC</name>
<keyword evidence="3" id="KW-0653">Protein transport</keyword>
<keyword evidence="7" id="KW-0472">Membrane</keyword>
<dbReference type="GO" id="GO:0017056">
    <property type="term" value="F:structural constituent of nuclear pore"/>
    <property type="evidence" value="ECO:0007669"/>
    <property type="project" value="UniProtKB-UniRule"/>
</dbReference>
<dbReference type="Gene3D" id="1.10.3450.20">
    <property type="match status" value="1"/>
</dbReference>
<comment type="subcellular location">
    <subcellularLocation>
        <location evidence="7">Nucleus</location>
        <location evidence="7">Nuclear pore complex</location>
    </subcellularLocation>
    <subcellularLocation>
        <location evidence="7">Nucleus membrane</location>
    </subcellularLocation>
</comment>
<dbReference type="Pfam" id="PF04121">
    <property type="entry name" value="Nup84_Nup100"/>
    <property type="match status" value="1"/>
</dbReference>
<feature type="region of interest" description="Disordered" evidence="8">
    <location>
        <begin position="170"/>
        <end position="190"/>
    </location>
</feature>
<evidence type="ECO:0000256" key="2">
    <source>
        <dbReference type="ARBA" id="ARBA00022816"/>
    </source>
</evidence>
<dbReference type="Gene3D" id="1.20.190.50">
    <property type="match status" value="1"/>
</dbReference>
<reference evidence="9 10" key="1">
    <citation type="journal article" date="2011" name="Proc. Natl. Acad. Sci. U.S.A.">
        <title>Comparative genomics of xylose-fermenting fungi for enhanced biofuel production.</title>
        <authorList>
            <person name="Wohlbach D.J."/>
            <person name="Kuo A."/>
            <person name="Sato T.K."/>
            <person name="Potts K.M."/>
            <person name="Salamov A.A."/>
            <person name="LaButti K.M."/>
            <person name="Sun H."/>
            <person name="Clum A."/>
            <person name="Pangilinan J.L."/>
            <person name="Lindquist E.A."/>
            <person name="Lucas S."/>
            <person name="Lapidus A."/>
            <person name="Jin M."/>
            <person name="Gunawan C."/>
            <person name="Balan V."/>
            <person name="Dale B.E."/>
            <person name="Jeffries T.W."/>
            <person name="Zinkel R."/>
            <person name="Barry K.W."/>
            <person name="Grigoriev I.V."/>
            <person name="Gasch A.P."/>
        </authorList>
    </citation>
    <scope>NUCLEOTIDE SEQUENCE [LARGE SCALE GENOMIC DNA]</scope>
    <source>
        <strain evidence="10">ATCC 10573 / BCRC 21748 / CBS 615 / JCM 9827 / NBRC 10315 / NRRL Y-1498 / VKM Y-70</strain>
    </source>
</reference>
<gene>
    <name evidence="9" type="ORF">CANTEDRAFT_98200</name>
</gene>
<dbReference type="AlphaFoldDB" id="G3B6P6"/>
<dbReference type="PANTHER" id="PTHR13003:SF2">
    <property type="entry name" value="NUCLEAR PORE COMPLEX PROTEIN NUP107"/>
    <property type="match status" value="1"/>
</dbReference>
<keyword evidence="10" id="KW-1185">Reference proteome</keyword>
<comment type="function">
    <text evidence="7">Functions as a component of the nuclear pore complex (NPC).</text>
</comment>
<sequence>MADDSMDVEVVNVVIETRFAQILEILGRQPPEDQDPFTLVQQSRDVASTKALQTKDLMFENSTPELEQEFVSWQLETKLWHLAEILYSFRLARIEPHKSYGFSSVPVVEENFRKQNTKLAEIIMIIEWIQVNSPLVDTSKVPIATKWNNTKRSVQTRDLKVLAESTSESAQDYVSELDPDGPLRSGKRLHSEDVKTDDEVFKIIYKLVLYRNFDEAITIANETGNYPLSMILVGDMLPYLDTKLDGEYIEERSIELTTSQGCRHKLMWYQAVYKLSQQTNLNKYEKLIYNYLSGANISENLKEAPDWDECLLLYCNQVMVSELLQFYNQFYKKEVSETLDIIIPKPQIDGIDAILNALSTVGNSVGESSRHPIRIITGGVMIKKISPLVTDTATSHSSSNNKVYENTSLLRILVHLAIFLRWTDAEHIDPTDFTKLVILYIKKLSTVGLNKLIPFYLQYIPGDIEAVEYYSDLLCSIRSKEEKLQQIQICKKLAYFNAPINSSTGEERLNVVLKRTVEKILDKTESHYQPSLFITIKDQYNTIDEIDEELYESADYLLANSMYEDTIIVSMVIIKRFLLSGKLAALKEFAKEKNFKQIVNSYDNDLGIRQFNSENFTSSSPSISEEDREELLNYDLLIKGLNSISEWKRFVEDNGKNKTNFKTKDVHHSINKITTQLNDLVMRWFVNTPNELLREFRNLYVPYLVIELLKIYEFSRFNNPEYLNKSFDLIKSVANEDENDLLVCFMKSGKLSEFLSKCGEVALAASEKGVTGIFV</sequence>
<dbReference type="OrthoDB" id="3098at2759"/>
<proteinExistence type="inferred from homology"/>
<dbReference type="GO" id="GO:0031965">
    <property type="term" value="C:nuclear membrane"/>
    <property type="evidence" value="ECO:0007669"/>
    <property type="project" value="UniProtKB-SubCell"/>
</dbReference>
<dbReference type="Proteomes" id="UP000000707">
    <property type="component" value="Unassembled WGS sequence"/>
</dbReference>
<dbReference type="GO" id="GO:0006406">
    <property type="term" value="P:mRNA export from nucleus"/>
    <property type="evidence" value="ECO:0007669"/>
    <property type="project" value="TreeGrafter"/>
</dbReference>
<dbReference type="GO" id="GO:0000973">
    <property type="term" value="P:post-transcriptional tethering of RNA polymerase II gene DNA at nuclear periphery"/>
    <property type="evidence" value="ECO:0007669"/>
    <property type="project" value="TreeGrafter"/>
</dbReference>
<dbReference type="HOGENOM" id="CLU_023045_0_0_1"/>
<keyword evidence="6 7" id="KW-0539">Nucleus</keyword>
<dbReference type="EMBL" id="GL996524">
    <property type="protein sequence ID" value="EGV62982.1"/>
    <property type="molecule type" value="Genomic_DNA"/>
</dbReference>
<keyword evidence="4 7" id="KW-0811">Translocation</keyword>
<evidence type="ECO:0000256" key="7">
    <source>
        <dbReference type="RuleBase" id="RU365072"/>
    </source>
</evidence>
<dbReference type="KEGG" id="cten:18250749"/>
<dbReference type="InterPro" id="IPR007252">
    <property type="entry name" value="Nup84/Nup107"/>
</dbReference>
<evidence type="ECO:0000256" key="4">
    <source>
        <dbReference type="ARBA" id="ARBA00023010"/>
    </source>
</evidence>
<comment type="subunit">
    <text evidence="7">Part of the nuclear pore complex (NPC).</text>
</comment>
<comment type="similarity">
    <text evidence="7">Belongs to the nucleoporin Nup84/Nup107 family.</text>
</comment>
<keyword evidence="2" id="KW-0509">mRNA transport</keyword>
<accession>G3B6P6</accession>
<evidence type="ECO:0000256" key="3">
    <source>
        <dbReference type="ARBA" id="ARBA00022927"/>
    </source>
</evidence>
<dbReference type="eggNOG" id="KOG1964">
    <property type="taxonomic scope" value="Eukaryota"/>
</dbReference>
<protein>
    <recommendedName>
        <fullName evidence="7">Nuclear pore complex protein</fullName>
    </recommendedName>
</protein>
<evidence type="ECO:0000256" key="6">
    <source>
        <dbReference type="ARBA" id="ARBA00023242"/>
    </source>
</evidence>
<dbReference type="STRING" id="590646.G3B6P6"/>
<evidence type="ECO:0000313" key="9">
    <source>
        <dbReference type="EMBL" id="EGV62982.1"/>
    </source>
</evidence>